<feature type="domain" description="TF-B3" evidence="7">
    <location>
        <begin position="1"/>
        <end position="69"/>
    </location>
</feature>
<keyword evidence="3" id="KW-0238">DNA-binding</keyword>
<dbReference type="InterPro" id="IPR015300">
    <property type="entry name" value="DNA-bd_pseudobarrel_sf"/>
</dbReference>
<gene>
    <name evidence="8" type="ORF">GH714_010208</name>
</gene>
<keyword evidence="2" id="KW-0805">Transcription regulation</keyword>
<evidence type="ECO:0000256" key="3">
    <source>
        <dbReference type="ARBA" id="ARBA00023125"/>
    </source>
</evidence>
<proteinExistence type="predicted"/>
<dbReference type="InterPro" id="IPR003340">
    <property type="entry name" value="B3_DNA-bd"/>
</dbReference>
<evidence type="ECO:0000256" key="5">
    <source>
        <dbReference type="ARBA" id="ARBA00023242"/>
    </source>
</evidence>
<evidence type="ECO:0000313" key="8">
    <source>
        <dbReference type="EMBL" id="KAF2318704.1"/>
    </source>
</evidence>
<keyword evidence="4" id="KW-0804">Transcription</keyword>
<evidence type="ECO:0000259" key="7">
    <source>
        <dbReference type="PROSITE" id="PS50863"/>
    </source>
</evidence>
<dbReference type="Pfam" id="PF02362">
    <property type="entry name" value="B3"/>
    <property type="match status" value="2"/>
</dbReference>
<dbReference type="GO" id="GO:0005634">
    <property type="term" value="C:nucleus"/>
    <property type="evidence" value="ECO:0007669"/>
    <property type="project" value="UniProtKB-SubCell"/>
</dbReference>
<name>A0A6A6N017_HEVBR</name>
<evidence type="ECO:0000256" key="2">
    <source>
        <dbReference type="ARBA" id="ARBA00023015"/>
    </source>
</evidence>
<feature type="region of interest" description="Disordered" evidence="6">
    <location>
        <begin position="245"/>
        <end position="268"/>
    </location>
</feature>
<dbReference type="InterPro" id="IPR050655">
    <property type="entry name" value="Plant_B3_domain"/>
</dbReference>
<feature type="domain" description="TF-B3" evidence="7">
    <location>
        <begin position="135"/>
        <end position="228"/>
    </location>
</feature>
<sequence>MKCESQTLLLEVADKSWPVKLNVNLHKGTALLSSGWRAFARENSLEVGDVCIFELIERNMLNIVTPRYLPVSCGSPSAKSTYAAIVDLAANSRHARILKHDVEMLQLKALQGYSFIAPRSRTSQAGFLSNSEKPSISLTATLFPILQKDLRIPGEFLRKCREGLSSPVVLKVPGGAIWHVELLVCGHEVWLGNGWRELAGYYFLAFGHLILFKHQGDSIFHVFIFDKSATEIKYPCGSICAGKPKLQDPKTEENDDDLPSGKKRGRNHHFYCLSSGRELIQQ</sequence>
<comment type="caution">
    <text evidence="8">The sequence shown here is derived from an EMBL/GenBank/DDBJ whole genome shotgun (WGS) entry which is preliminary data.</text>
</comment>
<dbReference type="GO" id="GO:0003677">
    <property type="term" value="F:DNA binding"/>
    <property type="evidence" value="ECO:0007669"/>
    <property type="project" value="UniProtKB-KW"/>
</dbReference>
<keyword evidence="5" id="KW-0539">Nucleus</keyword>
<keyword evidence="9" id="KW-1185">Reference proteome</keyword>
<dbReference type="SUPFAM" id="SSF101936">
    <property type="entry name" value="DNA-binding pseudobarrel domain"/>
    <property type="match status" value="2"/>
</dbReference>
<dbReference type="CDD" id="cd10017">
    <property type="entry name" value="B3_DNA"/>
    <property type="match status" value="2"/>
</dbReference>
<evidence type="ECO:0000256" key="1">
    <source>
        <dbReference type="ARBA" id="ARBA00004123"/>
    </source>
</evidence>
<dbReference type="PANTHER" id="PTHR31920">
    <property type="entry name" value="B3 DOMAIN-CONTAINING"/>
    <property type="match status" value="1"/>
</dbReference>
<dbReference type="PROSITE" id="PS50863">
    <property type="entry name" value="B3"/>
    <property type="match status" value="2"/>
</dbReference>
<organism evidence="8 9">
    <name type="scientific">Hevea brasiliensis</name>
    <name type="common">Para rubber tree</name>
    <name type="synonym">Siphonia brasiliensis</name>
    <dbReference type="NCBI Taxonomy" id="3981"/>
    <lineage>
        <taxon>Eukaryota</taxon>
        <taxon>Viridiplantae</taxon>
        <taxon>Streptophyta</taxon>
        <taxon>Embryophyta</taxon>
        <taxon>Tracheophyta</taxon>
        <taxon>Spermatophyta</taxon>
        <taxon>Magnoliopsida</taxon>
        <taxon>eudicotyledons</taxon>
        <taxon>Gunneridae</taxon>
        <taxon>Pentapetalae</taxon>
        <taxon>rosids</taxon>
        <taxon>fabids</taxon>
        <taxon>Malpighiales</taxon>
        <taxon>Euphorbiaceae</taxon>
        <taxon>Crotonoideae</taxon>
        <taxon>Micrandreae</taxon>
        <taxon>Hevea</taxon>
    </lineage>
</organism>
<comment type="subcellular location">
    <subcellularLocation>
        <location evidence="1">Nucleus</location>
    </subcellularLocation>
</comment>
<reference evidence="8 9" key="1">
    <citation type="journal article" date="2020" name="Mol. Plant">
        <title>The Chromosome-Based Rubber Tree Genome Provides New Insights into Spurge Genome Evolution and Rubber Biosynthesis.</title>
        <authorList>
            <person name="Liu J."/>
            <person name="Shi C."/>
            <person name="Shi C.C."/>
            <person name="Li W."/>
            <person name="Zhang Q.J."/>
            <person name="Zhang Y."/>
            <person name="Li K."/>
            <person name="Lu H.F."/>
            <person name="Shi C."/>
            <person name="Zhu S.T."/>
            <person name="Xiao Z.Y."/>
            <person name="Nan H."/>
            <person name="Yue Y."/>
            <person name="Zhu X.G."/>
            <person name="Wu Y."/>
            <person name="Hong X.N."/>
            <person name="Fan G.Y."/>
            <person name="Tong Y."/>
            <person name="Zhang D."/>
            <person name="Mao C.L."/>
            <person name="Liu Y.L."/>
            <person name="Hao S.J."/>
            <person name="Liu W.Q."/>
            <person name="Lv M.Q."/>
            <person name="Zhang H.B."/>
            <person name="Liu Y."/>
            <person name="Hu-Tang G.R."/>
            <person name="Wang J.P."/>
            <person name="Wang J.H."/>
            <person name="Sun Y.H."/>
            <person name="Ni S.B."/>
            <person name="Chen W.B."/>
            <person name="Zhang X.C."/>
            <person name="Jiao Y.N."/>
            <person name="Eichler E.E."/>
            <person name="Li G.H."/>
            <person name="Liu X."/>
            <person name="Gao L.Z."/>
        </authorList>
    </citation>
    <scope>NUCLEOTIDE SEQUENCE [LARGE SCALE GENOMIC DNA]</scope>
    <source>
        <strain evidence="9">cv. GT1</strain>
        <tissue evidence="8">Leaf</tissue>
    </source>
</reference>
<dbReference type="EMBL" id="JAAGAX010000003">
    <property type="protein sequence ID" value="KAF2318704.1"/>
    <property type="molecule type" value="Genomic_DNA"/>
</dbReference>
<dbReference type="PANTHER" id="PTHR31920:SF108">
    <property type="entry name" value="B3 DOMAIN-CONTAINING TRANSCRIPTION FACTOR VRN1-LIKE"/>
    <property type="match status" value="1"/>
</dbReference>
<dbReference type="Proteomes" id="UP000467840">
    <property type="component" value="Chromosome 10"/>
</dbReference>
<evidence type="ECO:0000313" key="9">
    <source>
        <dbReference type="Proteomes" id="UP000467840"/>
    </source>
</evidence>
<dbReference type="Gene3D" id="2.40.330.10">
    <property type="entry name" value="DNA-binding pseudobarrel domain"/>
    <property type="match status" value="2"/>
</dbReference>
<evidence type="ECO:0000256" key="4">
    <source>
        <dbReference type="ARBA" id="ARBA00023163"/>
    </source>
</evidence>
<protein>
    <recommendedName>
        <fullName evidence="7">TF-B3 domain-containing protein</fullName>
    </recommendedName>
</protein>
<dbReference type="AlphaFoldDB" id="A0A6A6N017"/>
<dbReference type="SMART" id="SM01019">
    <property type="entry name" value="B3"/>
    <property type="match status" value="2"/>
</dbReference>
<accession>A0A6A6N017</accession>
<evidence type="ECO:0000256" key="6">
    <source>
        <dbReference type="SAM" id="MobiDB-lite"/>
    </source>
</evidence>